<keyword evidence="5 6" id="KW-0472">Membrane</keyword>
<evidence type="ECO:0000313" key="8">
    <source>
        <dbReference type="EMBL" id="MCY0146369.1"/>
    </source>
</evidence>
<evidence type="ECO:0000256" key="6">
    <source>
        <dbReference type="SAM" id="Phobius"/>
    </source>
</evidence>
<dbReference type="PANTHER" id="PTHR22911">
    <property type="entry name" value="ACYL-MALONYL CONDENSING ENZYME-RELATED"/>
    <property type="match status" value="1"/>
</dbReference>
<comment type="similarity">
    <text evidence="2">Belongs to the drug/metabolite transporter (DMT) superfamily. 10 TMS drug/metabolite exporter (DME) (TC 2.A.7.3) family.</text>
</comment>
<dbReference type="Pfam" id="PF00892">
    <property type="entry name" value="EamA"/>
    <property type="match status" value="2"/>
</dbReference>
<evidence type="ECO:0000256" key="5">
    <source>
        <dbReference type="ARBA" id="ARBA00023136"/>
    </source>
</evidence>
<dbReference type="SUPFAM" id="SSF103481">
    <property type="entry name" value="Multidrug resistance efflux transporter EmrE"/>
    <property type="match status" value="2"/>
</dbReference>
<feature type="transmembrane region" description="Helical" evidence="6">
    <location>
        <begin position="211"/>
        <end position="228"/>
    </location>
</feature>
<feature type="transmembrane region" description="Helical" evidence="6">
    <location>
        <begin position="265"/>
        <end position="283"/>
    </location>
</feature>
<accession>A0ABT3Z3T6</accession>
<feature type="domain" description="EamA" evidence="7">
    <location>
        <begin position="3"/>
        <end position="135"/>
    </location>
</feature>
<feature type="transmembrane region" description="Helical" evidence="6">
    <location>
        <begin position="119"/>
        <end position="139"/>
    </location>
</feature>
<evidence type="ECO:0000259" key="7">
    <source>
        <dbReference type="Pfam" id="PF00892"/>
    </source>
</evidence>
<keyword evidence="4 6" id="KW-1133">Transmembrane helix</keyword>
<feature type="transmembrane region" description="Helical" evidence="6">
    <location>
        <begin position="240"/>
        <end position="259"/>
    </location>
</feature>
<keyword evidence="3 6" id="KW-0812">Transmembrane</keyword>
<gene>
    <name evidence="8" type="ORF">OEG84_01210</name>
</gene>
<dbReference type="RefSeq" id="WP_267656045.1">
    <property type="nucleotide sequence ID" value="NZ_JAOVZR010000001.1"/>
</dbReference>
<reference evidence="8" key="1">
    <citation type="submission" date="2022-10" db="EMBL/GenBank/DDBJ databases">
        <title>Hoeflea sp. G2-23, isolated from marine algae.</title>
        <authorList>
            <person name="Kristyanto S."/>
            <person name="Kim J.M."/>
            <person name="Jeon C.O."/>
        </authorList>
    </citation>
    <scope>NUCLEOTIDE SEQUENCE</scope>
    <source>
        <strain evidence="8">G2-23</strain>
    </source>
</reference>
<organism evidence="8 9">
    <name type="scientific">Hoeflea algicola</name>
    <dbReference type="NCBI Taxonomy" id="2983763"/>
    <lineage>
        <taxon>Bacteria</taxon>
        <taxon>Pseudomonadati</taxon>
        <taxon>Pseudomonadota</taxon>
        <taxon>Alphaproteobacteria</taxon>
        <taxon>Hyphomicrobiales</taxon>
        <taxon>Rhizobiaceae</taxon>
        <taxon>Hoeflea</taxon>
    </lineage>
</organism>
<feature type="transmembrane region" description="Helical" evidence="6">
    <location>
        <begin position="71"/>
        <end position="88"/>
    </location>
</feature>
<name>A0ABT3Z3T6_9HYPH</name>
<keyword evidence="9" id="KW-1185">Reference proteome</keyword>
<dbReference type="EMBL" id="JAOVZR010000001">
    <property type="protein sequence ID" value="MCY0146369.1"/>
    <property type="molecule type" value="Genomic_DNA"/>
</dbReference>
<proteinExistence type="inferred from homology"/>
<evidence type="ECO:0000256" key="4">
    <source>
        <dbReference type="ARBA" id="ARBA00022989"/>
    </source>
</evidence>
<comment type="subcellular location">
    <subcellularLocation>
        <location evidence="1">Membrane</location>
        <topology evidence="1">Multi-pass membrane protein</topology>
    </subcellularLocation>
</comment>
<feature type="transmembrane region" description="Helical" evidence="6">
    <location>
        <begin position="94"/>
        <end position="112"/>
    </location>
</feature>
<dbReference type="Gene3D" id="1.10.3730.20">
    <property type="match status" value="1"/>
</dbReference>
<feature type="domain" description="EamA" evidence="7">
    <location>
        <begin position="152"/>
        <end position="281"/>
    </location>
</feature>
<protein>
    <submittedName>
        <fullName evidence="8">DMT family transporter</fullName>
    </submittedName>
</protein>
<dbReference type="Proteomes" id="UP001073227">
    <property type="component" value="Unassembled WGS sequence"/>
</dbReference>
<feature type="transmembrane region" description="Helical" evidence="6">
    <location>
        <begin position="33"/>
        <end position="51"/>
    </location>
</feature>
<evidence type="ECO:0000313" key="9">
    <source>
        <dbReference type="Proteomes" id="UP001073227"/>
    </source>
</evidence>
<sequence length="303" mass="32414">MVGIGLKVVSVCVFVSMSTFIKAGGEGLPAGQIVFFRSAFAIVPILVYLALRGQLDGAWRTANPMSHVMRGLVGVMAMGFGFYGLMHLPLPDAIAIGYAMPLIAVVFAAVFLRETVRIFRWSAVAVGLGGVMIISWPRLSLFSDGFGSGEALGAVAVLISASLGATAMILVRRLVLTERTPTIVLYFSLTATVLSLATIPFGWVVPDWQTLVLMALAGFCGGLGQILLTQSYRHADVSTIAPFEYTSIILGIVIGYFVFGDVPTWTMLTGTAIVVSAGLFVILREHKLGLERRAQRRLVTPQG</sequence>
<dbReference type="InterPro" id="IPR037185">
    <property type="entry name" value="EmrE-like"/>
</dbReference>
<feature type="transmembrane region" description="Helical" evidence="6">
    <location>
        <begin position="183"/>
        <end position="205"/>
    </location>
</feature>
<dbReference type="PANTHER" id="PTHR22911:SF6">
    <property type="entry name" value="SOLUTE CARRIER FAMILY 35 MEMBER G1"/>
    <property type="match status" value="1"/>
</dbReference>
<feature type="transmembrane region" description="Helical" evidence="6">
    <location>
        <begin position="151"/>
        <end position="171"/>
    </location>
</feature>
<dbReference type="InterPro" id="IPR000620">
    <property type="entry name" value="EamA_dom"/>
</dbReference>
<comment type="caution">
    <text evidence="8">The sequence shown here is derived from an EMBL/GenBank/DDBJ whole genome shotgun (WGS) entry which is preliminary data.</text>
</comment>
<evidence type="ECO:0000256" key="2">
    <source>
        <dbReference type="ARBA" id="ARBA00009853"/>
    </source>
</evidence>
<evidence type="ECO:0000256" key="1">
    <source>
        <dbReference type="ARBA" id="ARBA00004141"/>
    </source>
</evidence>
<evidence type="ECO:0000256" key="3">
    <source>
        <dbReference type="ARBA" id="ARBA00022692"/>
    </source>
</evidence>